<keyword evidence="1" id="KW-0812">Transmembrane</keyword>
<organism evidence="2 3">
    <name type="scientific">Phocaeicola sartorii</name>
    <dbReference type="NCBI Taxonomy" id="671267"/>
    <lineage>
        <taxon>Bacteria</taxon>
        <taxon>Pseudomonadati</taxon>
        <taxon>Bacteroidota</taxon>
        <taxon>Bacteroidia</taxon>
        <taxon>Bacteroidales</taxon>
        <taxon>Bacteroidaceae</taxon>
        <taxon>Phocaeicola</taxon>
    </lineage>
</organism>
<keyword evidence="1" id="KW-0472">Membrane</keyword>
<feature type="transmembrane region" description="Helical" evidence="1">
    <location>
        <begin position="27"/>
        <end position="47"/>
    </location>
</feature>
<accession>R9I6G0</accession>
<dbReference type="AlphaFoldDB" id="R9I6G0"/>
<reference evidence="2 3" key="1">
    <citation type="submission" date="2013-04" db="EMBL/GenBank/DDBJ databases">
        <title>The Genome Sequence of Bacteroides massiliensis dnLKV3.</title>
        <authorList>
            <consortium name="The Broad Institute Genomics Platform"/>
            <consortium name="The Broad Institute Genome Sequencing Center for Infectious Disease"/>
            <person name="Earl A."/>
            <person name="Xavier R."/>
            <person name="Kuhn K."/>
            <person name="Stappenbeck T."/>
            <person name="Walker B."/>
            <person name="Young S."/>
            <person name="Zeng Q."/>
            <person name="Gargeya S."/>
            <person name="Fitzgerald M."/>
            <person name="Haas B."/>
            <person name="Abouelleil A."/>
            <person name="Allen A.W."/>
            <person name="Alvarado L."/>
            <person name="Arachchi H.M."/>
            <person name="Berlin A.M."/>
            <person name="Chapman S.B."/>
            <person name="Gainer-Dewar J."/>
            <person name="Goldberg J."/>
            <person name="Griggs A."/>
            <person name="Gujja S."/>
            <person name="Hansen M."/>
            <person name="Howarth C."/>
            <person name="Imamovic A."/>
            <person name="Ireland A."/>
            <person name="Larimer J."/>
            <person name="McCowan C."/>
            <person name="Murphy C."/>
            <person name="Pearson M."/>
            <person name="Poon T.W."/>
            <person name="Priest M."/>
            <person name="Roberts A."/>
            <person name="Saif S."/>
            <person name="Shea T."/>
            <person name="Sisk P."/>
            <person name="Sykes S."/>
            <person name="Wortman J."/>
            <person name="Nusbaum C."/>
            <person name="Birren B."/>
        </authorList>
    </citation>
    <scope>NUCLEOTIDE SEQUENCE [LARGE SCALE GENOMIC DNA]</scope>
    <source>
        <strain evidence="3">dnLKV3</strain>
    </source>
</reference>
<sequence length="51" mass="5952">MFKINNYLVDSCFKKSYYSPVKDPHGLFTGAAIMFHVNLILTLNKYYEKTS</sequence>
<keyword evidence="1" id="KW-1133">Transmembrane helix</keyword>
<comment type="caution">
    <text evidence="2">The sequence shown here is derived from an EMBL/GenBank/DDBJ whole genome shotgun (WGS) entry which is preliminary data.</text>
</comment>
<proteinExistence type="predicted"/>
<evidence type="ECO:0000313" key="2">
    <source>
        <dbReference type="EMBL" id="EOS11779.1"/>
    </source>
</evidence>
<dbReference type="STRING" id="1235788.C802_02892"/>
<protein>
    <submittedName>
        <fullName evidence="2">Uncharacterized protein</fullName>
    </submittedName>
</protein>
<gene>
    <name evidence="2" type="ORF">C802_02892</name>
</gene>
<dbReference type="EMBL" id="ASSP01000017">
    <property type="protein sequence ID" value="EOS11779.1"/>
    <property type="molecule type" value="Genomic_DNA"/>
</dbReference>
<dbReference type="HOGENOM" id="CLU_3095851_0_0_10"/>
<keyword evidence="3" id="KW-1185">Reference proteome</keyword>
<dbReference type="Proteomes" id="UP000014200">
    <property type="component" value="Unassembled WGS sequence"/>
</dbReference>
<evidence type="ECO:0000313" key="3">
    <source>
        <dbReference type="Proteomes" id="UP000014200"/>
    </source>
</evidence>
<name>R9I6G0_9BACT</name>
<evidence type="ECO:0000256" key="1">
    <source>
        <dbReference type="SAM" id="Phobius"/>
    </source>
</evidence>